<accession>A0A517YCN6</accession>
<keyword evidence="1" id="KW-0472">Membrane</keyword>
<dbReference type="AlphaFoldDB" id="A0A517YCN6"/>
<gene>
    <name evidence="2" type="ORF">ETAA8_30970</name>
</gene>
<comment type="similarity">
    <text evidence="1">Belongs to the UPF0161 family.</text>
</comment>
<proteinExistence type="inferred from homology"/>
<dbReference type="KEGG" id="aagg:ETAA8_30970"/>
<dbReference type="PANTHER" id="PTHR33383:SF1">
    <property type="entry name" value="MEMBRANE PROTEIN INSERTION EFFICIENCY FACTOR-RELATED"/>
    <property type="match status" value="1"/>
</dbReference>
<dbReference type="NCBIfam" id="TIGR00278">
    <property type="entry name" value="membrane protein insertion efficiency factor YidD"/>
    <property type="match status" value="1"/>
</dbReference>
<dbReference type="HAMAP" id="MF_00386">
    <property type="entry name" value="UPF0161_YidD"/>
    <property type="match status" value="1"/>
</dbReference>
<dbReference type="Proteomes" id="UP000315017">
    <property type="component" value="Chromosome"/>
</dbReference>
<comment type="function">
    <text evidence="1">Could be involved in insertion of integral membrane proteins into the membrane.</text>
</comment>
<dbReference type="SMART" id="SM01234">
    <property type="entry name" value="Haemolytic"/>
    <property type="match status" value="1"/>
</dbReference>
<name>A0A517YCN6_9BACT</name>
<evidence type="ECO:0000256" key="1">
    <source>
        <dbReference type="HAMAP-Rule" id="MF_00386"/>
    </source>
</evidence>
<keyword evidence="3" id="KW-1185">Reference proteome</keyword>
<dbReference type="RefSeq" id="WP_145089569.1">
    <property type="nucleotide sequence ID" value="NZ_CP036274.1"/>
</dbReference>
<dbReference type="PANTHER" id="PTHR33383">
    <property type="entry name" value="MEMBRANE PROTEIN INSERTION EFFICIENCY FACTOR-RELATED"/>
    <property type="match status" value="1"/>
</dbReference>
<dbReference type="EMBL" id="CP036274">
    <property type="protein sequence ID" value="QDU28005.1"/>
    <property type="molecule type" value="Genomic_DNA"/>
</dbReference>
<keyword evidence="1" id="KW-1003">Cell membrane</keyword>
<dbReference type="OrthoDB" id="9801753at2"/>
<dbReference type="GO" id="GO:0005886">
    <property type="term" value="C:plasma membrane"/>
    <property type="evidence" value="ECO:0007669"/>
    <property type="project" value="UniProtKB-SubCell"/>
</dbReference>
<protein>
    <recommendedName>
        <fullName evidence="1">Putative membrane protein insertion efficiency factor</fullName>
    </recommendedName>
</protein>
<reference evidence="2 3" key="1">
    <citation type="submission" date="2019-02" db="EMBL/GenBank/DDBJ databases">
        <title>Deep-cultivation of Planctomycetes and their phenomic and genomic characterization uncovers novel biology.</title>
        <authorList>
            <person name="Wiegand S."/>
            <person name="Jogler M."/>
            <person name="Boedeker C."/>
            <person name="Pinto D."/>
            <person name="Vollmers J."/>
            <person name="Rivas-Marin E."/>
            <person name="Kohn T."/>
            <person name="Peeters S.H."/>
            <person name="Heuer A."/>
            <person name="Rast P."/>
            <person name="Oberbeckmann S."/>
            <person name="Bunk B."/>
            <person name="Jeske O."/>
            <person name="Meyerdierks A."/>
            <person name="Storesund J.E."/>
            <person name="Kallscheuer N."/>
            <person name="Luecker S."/>
            <person name="Lage O.M."/>
            <person name="Pohl T."/>
            <person name="Merkel B.J."/>
            <person name="Hornburger P."/>
            <person name="Mueller R.-W."/>
            <person name="Bruemmer F."/>
            <person name="Labrenz M."/>
            <person name="Spormann A.M."/>
            <person name="Op den Camp H."/>
            <person name="Overmann J."/>
            <person name="Amann R."/>
            <person name="Jetten M.S.M."/>
            <person name="Mascher T."/>
            <person name="Medema M.H."/>
            <person name="Devos D.P."/>
            <person name="Kaster A.-K."/>
            <person name="Ovreas L."/>
            <person name="Rohde M."/>
            <person name="Galperin M.Y."/>
            <person name="Jogler C."/>
        </authorList>
    </citation>
    <scope>NUCLEOTIDE SEQUENCE [LARGE SCALE GENOMIC DNA]</scope>
    <source>
        <strain evidence="2 3">ETA_A8</strain>
    </source>
</reference>
<evidence type="ECO:0000313" key="3">
    <source>
        <dbReference type="Proteomes" id="UP000315017"/>
    </source>
</evidence>
<evidence type="ECO:0000313" key="2">
    <source>
        <dbReference type="EMBL" id="QDU28005.1"/>
    </source>
</evidence>
<organism evidence="2 3">
    <name type="scientific">Anatilimnocola aggregata</name>
    <dbReference type="NCBI Taxonomy" id="2528021"/>
    <lineage>
        <taxon>Bacteria</taxon>
        <taxon>Pseudomonadati</taxon>
        <taxon>Planctomycetota</taxon>
        <taxon>Planctomycetia</taxon>
        <taxon>Pirellulales</taxon>
        <taxon>Pirellulaceae</taxon>
        <taxon>Anatilimnocola</taxon>
    </lineage>
</organism>
<sequence length="79" mass="8939">MNSLCQLLSKLLAAVLIGCVRLYQLLLSPIFGRQCRFQPTCSHYYIGAVEKYGPLRGTLKGLWRICRCNPFCRGGYDPP</sequence>
<dbReference type="InterPro" id="IPR002696">
    <property type="entry name" value="Membr_insert_effic_factor_YidD"/>
</dbReference>
<dbReference type="Pfam" id="PF01809">
    <property type="entry name" value="YidD"/>
    <property type="match status" value="1"/>
</dbReference>
<comment type="subcellular location">
    <subcellularLocation>
        <location evidence="1">Cell membrane</location>
        <topology evidence="1">Peripheral membrane protein</topology>
        <orientation evidence="1">Cytoplasmic side</orientation>
    </subcellularLocation>
</comment>